<proteinExistence type="predicted"/>
<evidence type="ECO:0000313" key="3">
    <source>
        <dbReference type="Proteomes" id="UP000694255"/>
    </source>
</evidence>
<dbReference type="AlphaFoldDB" id="A0A8J5QQ72"/>
<dbReference type="PANTHER" id="PTHR31758:SF2">
    <property type="entry name" value="BTB_POZ DOMAIN-CONTAINING PROTEIN YLR108C"/>
    <property type="match status" value="1"/>
</dbReference>
<evidence type="ECO:0000313" key="2">
    <source>
        <dbReference type="EMBL" id="KAG7664433.1"/>
    </source>
</evidence>
<dbReference type="OrthoDB" id="2414723at2759"/>
<dbReference type="Pfam" id="PF02214">
    <property type="entry name" value="BTB_2"/>
    <property type="match status" value="1"/>
</dbReference>
<protein>
    <recommendedName>
        <fullName evidence="1">BTB domain-containing protein</fullName>
    </recommendedName>
</protein>
<gene>
    <name evidence="2" type="ORF">J8A68_002036</name>
</gene>
<evidence type="ECO:0000259" key="1">
    <source>
        <dbReference type="SMART" id="SM00225"/>
    </source>
</evidence>
<reference evidence="2 3" key="1">
    <citation type="journal article" date="2021" name="DNA Res.">
        <title>Genome analysis of Candida subhashii reveals its hybrid nature and dual mitochondrial genome conformations.</title>
        <authorList>
            <person name="Mixao V."/>
            <person name="Hegedusova E."/>
            <person name="Saus E."/>
            <person name="Pryszcz L.P."/>
            <person name="Cillingova A."/>
            <person name="Nosek J."/>
            <person name="Gabaldon T."/>
        </authorList>
    </citation>
    <scope>NUCLEOTIDE SEQUENCE [LARGE SCALE GENOMIC DNA]</scope>
    <source>
        <strain evidence="2 3">CBS 10753</strain>
    </source>
</reference>
<dbReference type="SMART" id="SM00225">
    <property type="entry name" value="BTB"/>
    <property type="match status" value="2"/>
</dbReference>
<dbReference type="EMBL" id="JAGSYN010000083">
    <property type="protein sequence ID" value="KAG7664433.1"/>
    <property type="molecule type" value="Genomic_DNA"/>
</dbReference>
<name>A0A8J5QQ72_9ASCO</name>
<comment type="caution">
    <text evidence="2">The sequence shown here is derived from an EMBL/GenBank/DDBJ whole genome shotgun (WGS) entry which is preliminary data.</text>
</comment>
<dbReference type="GO" id="GO:0051260">
    <property type="term" value="P:protein homooligomerization"/>
    <property type="evidence" value="ECO:0007669"/>
    <property type="project" value="InterPro"/>
</dbReference>
<keyword evidence="3" id="KW-1185">Reference proteome</keyword>
<dbReference type="InterPro" id="IPR003131">
    <property type="entry name" value="T1-type_BTB"/>
</dbReference>
<feature type="domain" description="BTB" evidence="1">
    <location>
        <begin position="21"/>
        <end position="105"/>
    </location>
</feature>
<organism evidence="2 3">
    <name type="scientific">[Candida] subhashii</name>
    <dbReference type="NCBI Taxonomy" id="561895"/>
    <lineage>
        <taxon>Eukaryota</taxon>
        <taxon>Fungi</taxon>
        <taxon>Dikarya</taxon>
        <taxon>Ascomycota</taxon>
        <taxon>Saccharomycotina</taxon>
        <taxon>Pichiomycetes</taxon>
        <taxon>Debaryomycetaceae</taxon>
        <taxon>Spathaspora</taxon>
    </lineage>
</organism>
<dbReference type="Proteomes" id="UP000694255">
    <property type="component" value="Unassembled WGS sequence"/>
</dbReference>
<dbReference type="RefSeq" id="XP_049264665.1">
    <property type="nucleotide sequence ID" value="XM_049405744.1"/>
</dbReference>
<dbReference type="PANTHER" id="PTHR31758">
    <property type="entry name" value="BTB/POZ DOMAIN-CONTAINING PROTEIN YLR108C"/>
    <property type="match status" value="1"/>
</dbReference>
<dbReference type="InterPro" id="IPR000210">
    <property type="entry name" value="BTB/POZ_dom"/>
</dbReference>
<feature type="domain" description="BTB" evidence="1">
    <location>
        <begin position="112"/>
        <end position="226"/>
    </location>
</feature>
<accession>A0A8J5QQ72</accession>
<dbReference type="GeneID" id="73468837"/>
<sequence>MNIETLEEFDPSVPTILPHEKVYSIQVGYKLFKLSGLSLSSDAPSYFTKYFNEPDNEHKVLFFDRNPTIFEKIYNHLQGYSIDVKDDYEFVHLWSDCFYFGLNRLQKILTEQDIFANIGGVSFKIPQSLFINTGNHPNYFSMNNERSLLDNFQIIEQKNMLRPPPQKPSSVPNRSPQLFADLLELLRGNHLIIKNDQHRQLLIKECRYYRFMELEQRILNHRIEISSKGCPQIIMNLNDLTRKGVSNLSKDRNIELPIRYTRPYITKEITRNLVFQIDFEDDQKNSQVKLILNKSTKLALVKITNKFCNKIKQVFKDFLDGAIIDDTDKDNPSVSFFVGFSESKCTINGMEMKPNWVDTILDIKEPEENPDLEPLSKKRKTTVESLTGDMVEILLTRSMWRLMMRGNLCRLHAVTIEGYSDYSKVPKTGFL</sequence>